<dbReference type="AlphaFoldDB" id="A0A392U1L0"/>
<accession>A0A392U1L0</accession>
<dbReference type="Proteomes" id="UP000265520">
    <property type="component" value="Unassembled WGS sequence"/>
</dbReference>
<keyword evidence="1" id="KW-0675">Receptor</keyword>
<reference evidence="1 2" key="1">
    <citation type="journal article" date="2018" name="Front. Plant Sci.">
        <title>Red Clover (Trifolium pratense) and Zigzag Clover (T. medium) - A Picture of Genomic Similarities and Differences.</title>
        <authorList>
            <person name="Dluhosova J."/>
            <person name="Istvanek J."/>
            <person name="Nedelnik J."/>
            <person name="Repkova J."/>
        </authorList>
    </citation>
    <scope>NUCLEOTIDE SEQUENCE [LARGE SCALE GENOMIC DNA]</scope>
    <source>
        <strain evidence="2">cv. 10/8</strain>
        <tissue evidence="1">Leaf</tissue>
    </source>
</reference>
<organism evidence="1 2">
    <name type="scientific">Trifolium medium</name>
    <dbReference type="NCBI Taxonomy" id="97028"/>
    <lineage>
        <taxon>Eukaryota</taxon>
        <taxon>Viridiplantae</taxon>
        <taxon>Streptophyta</taxon>
        <taxon>Embryophyta</taxon>
        <taxon>Tracheophyta</taxon>
        <taxon>Spermatophyta</taxon>
        <taxon>Magnoliopsida</taxon>
        <taxon>eudicotyledons</taxon>
        <taxon>Gunneridae</taxon>
        <taxon>Pentapetalae</taxon>
        <taxon>rosids</taxon>
        <taxon>fabids</taxon>
        <taxon>Fabales</taxon>
        <taxon>Fabaceae</taxon>
        <taxon>Papilionoideae</taxon>
        <taxon>50 kb inversion clade</taxon>
        <taxon>NPAAA clade</taxon>
        <taxon>Hologalegina</taxon>
        <taxon>IRL clade</taxon>
        <taxon>Trifolieae</taxon>
        <taxon>Trifolium</taxon>
    </lineage>
</organism>
<name>A0A392U1L0_9FABA</name>
<dbReference type="GO" id="GO:0016301">
    <property type="term" value="F:kinase activity"/>
    <property type="evidence" value="ECO:0007669"/>
    <property type="project" value="UniProtKB-KW"/>
</dbReference>
<keyword evidence="1" id="KW-0418">Kinase</keyword>
<sequence length="45" mass="5048">MKSVIGKVISETQSTFVNDRHTLDAILIANEVVDDAKKRKKFVSD</sequence>
<evidence type="ECO:0000313" key="1">
    <source>
        <dbReference type="EMBL" id="MCI66286.1"/>
    </source>
</evidence>
<comment type="caution">
    <text evidence="1">The sequence shown here is derived from an EMBL/GenBank/DDBJ whole genome shotgun (WGS) entry which is preliminary data.</text>
</comment>
<evidence type="ECO:0000313" key="2">
    <source>
        <dbReference type="Proteomes" id="UP000265520"/>
    </source>
</evidence>
<keyword evidence="1" id="KW-0808">Transferase</keyword>
<keyword evidence="2" id="KW-1185">Reference proteome</keyword>
<protein>
    <submittedName>
        <fullName evidence="1">Cysteine-rich receptor-like protein kinase</fullName>
    </submittedName>
</protein>
<proteinExistence type="predicted"/>
<dbReference type="EMBL" id="LXQA010692600">
    <property type="protein sequence ID" value="MCI66286.1"/>
    <property type="molecule type" value="Genomic_DNA"/>
</dbReference>